<keyword evidence="6 8" id="KW-1133">Transmembrane helix</keyword>
<evidence type="ECO:0000313" key="11">
    <source>
        <dbReference type="Proteomes" id="UP000780768"/>
    </source>
</evidence>
<dbReference type="AlphaFoldDB" id="A0A921HPJ5"/>
<feature type="domain" description="Citrate transporter-like" evidence="9">
    <location>
        <begin position="16"/>
        <end position="370"/>
    </location>
</feature>
<feature type="transmembrane region" description="Helical" evidence="8">
    <location>
        <begin position="224"/>
        <end position="243"/>
    </location>
</feature>
<dbReference type="GO" id="GO:0005886">
    <property type="term" value="C:plasma membrane"/>
    <property type="evidence" value="ECO:0007669"/>
    <property type="project" value="UniProtKB-SubCell"/>
</dbReference>
<dbReference type="GO" id="GO:0015105">
    <property type="term" value="F:arsenite transmembrane transporter activity"/>
    <property type="evidence" value="ECO:0007669"/>
    <property type="project" value="InterPro"/>
</dbReference>
<gene>
    <name evidence="10" type="ORF">K8V65_02660</name>
</gene>
<dbReference type="InterPro" id="IPR004680">
    <property type="entry name" value="Cit_transptr-like_dom"/>
</dbReference>
<name>A0A921HPJ5_9FIRM</name>
<sequence>METAAYIAIAIFVVAYMLIISEKIHRTIVGLSGAMLMILLGILNQEQAISHVDFNTIGLLVGMMIIVNITSETGLFNYLAIWSAKKVKANPVKLLIVLSALTAFCSAFLDNVTTVLLTVPVTFSITSQLKVPVQPFLIAQIMASNIGGTATLIGDPPNIMIGSAVPEMDFMAFLTNLGDICVVIFAVTIAVMVGIYHKQLKTKPELQAQVMTMDERKELKDTKLLKKCLFVLAITIITFVFHSQLGLESATVALSGASLLMLITISTRETAIVNILSKLEWLAIFFFVGLFILVGGLVETGVIKAMAAEAVKLTEGDVTTTTMLILWLSAIASAFIDNIPFVATLIPMIKEMGAMGMTNLEPLWWALSLGACLGGNGTLIGASANVVVAGMASAHGVKLTFMDYLKIAFPLMILSIIISSVYIYVRYL</sequence>
<feature type="transmembrane region" description="Helical" evidence="8">
    <location>
        <begin position="318"/>
        <end position="342"/>
    </location>
</feature>
<evidence type="ECO:0000259" key="9">
    <source>
        <dbReference type="Pfam" id="PF03600"/>
    </source>
</evidence>
<dbReference type="PANTHER" id="PTHR43568">
    <property type="entry name" value="P PROTEIN"/>
    <property type="match status" value="1"/>
</dbReference>
<feature type="transmembrane region" description="Helical" evidence="8">
    <location>
        <begin position="279"/>
        <end position="298"/>
    </location>
</feature>
<comment type="similarity">
    <text evidence="2">Belongs to the CitM (TC 2.A.11) transporter family.</text>
</comment>
<comment type="caution">
    <text evidence="10">The sequence shown here is derived from an EMBL/GenBank/DDBJ whole genome shotgun (WGS) entry which is preliminary data.</text>
</comment>
<keyword evidence="5 8" id="KW-0812">Transmembrane</keyword>
<dbReference type="PRINTS" id="PR00758">
    <property type="entry name" value="ARSENICPUMP"/>
</dbReference>
<protein>
    <submittedName>
        <fullName evidence="10">ArsB/NhaD family transporter</fullName>
    </submittedName>
</protein>
<feature type="transmembrane region" description="Helical" evidence="8">
    <location>
        <begin position="249"/>
        <end position="267"/>
    </location>
</feature>
<dbReference type="Pfam" id="PF03600">
    <property type="entry name" value="CitMHS"/>
    <property type="match status" value="1"/>
</dbReference>
<dbReference type="CDD" id="cd01116">
    <property type="entry name" value="P_permease"/>
    <property type="match status" value="1"/>
</dbReference>
<dbReference type="EMBL" id="DYVR01000069">
    <property type="protein sequence ID" value="HJF84551.1"/>
    <property type="molecule type" value="Genomic_DNA"/>
</dbReference>
<dbReference type="PANTHER" id="PTHR43568:SF1">
    <property type="entry name" value="P PROTEIN"/>
    <property type="match status" value="1"/>
</dbReference>
<feature type="transmembrane region" description="Helical" evidence="8">
    <location>
        <begin position="363"/>
        <end position="387"/>
    </location>
</feature>
<comment type="subcellular location">
    <subcellularLocation>
        <location evidence="1">Cell membrane</location>
        <topology evidence="1">Multi-pass membrane protein</topology>
    </subcellularLocation>
</comment>
<feature type="transmembrane region" description="Helical" evidence="8">
    <location>
        <begin position="407"/>
        <end position="425"/>
    </location>
</feature>
<evidence type="ECO:0000313" key="10">
    <source>
        <dbReference type="EMBL" id="HJF84551.1"/>
    </source>
</evidence>
<feature type="transmembrane region" description="Helical" evidence="8">
    <location>
        <begin position="57"/>
        <end position="80"/>
    </location>
</feature>
<reference evidence="10" key="2">
    <citation type="submission" date="2021-09" db="EMBL/GenBank/DDBJ databases">
        <authorList>
            <person name="Gilroy R."/>
        </authorList>
    </citation>
    <scope>NUCLEOTIDE SEQUENCE</scope>
    <source>
        <strain evidence="10">7318</strain>
    </source>
</reference>
<keyword evidence="3" id="KW-0813">Transport</keyword>
<evidence type="ECO:0000256" key="7">
    <source>
        <dbReference type="ARBA" id="ARBA00023136"/>
    </source>
</evidence>
<evidence type="ECO:0000256" key="1">
    <source>
        <dbReference type="ARBA" id="ARBA00004651"/>
    </source>
</evidence>
<evidence type="ECO:0000256" key="2">
    <source>
        <dbReference type="ARBA" id="ARBA00009843"/>
    </source>
</evidence>
<feature type="transmembrane region" description="Helical" evidence="8">
    <location>
        <begin position="6"/>
        <end position="21"/>
    </location>
</feature>
<dbReference type="RefSeq" id="WP_289547618.1">
    <property type="nucleotide sequence ID" value="NZ_CAKMHU010000003.1"/>
</dbReference>
<organism evidence="10 11">
    <name type="scientific">Megamonas hypermegale</name>
    <dbReference type="NCBI Taxonomy" id="158847"/>
    <lineage>
        <taxon>Bacteria</taxon>
        <taxon>Bacillati</taxon>
        <taxon>Bacillota</taxon>
        <taxon>Negativicutes</taxon>
        <taxon>Selenomonadales</taxon>
        <taxon>Selenomonadaceae</taxon>
        <taxon>Megamonas</taxon>
    </lineage>
</organism>
<dbReference type="Proteomes" id="UP000780768">
    <property type="component" value="Unassembled WGS sequence"/>
</dbReference>
<feature type="transmembrane region" description="Helical" evidence="8">
    <location>
        <begin position="28"/>
        <end position="45"/>
    </location>
</feature>
<dbReference type="InterPro" id="IPR000802">
    <property type="entry name" value="Arsenical_pump_ArsB"/>
</dbReference>
<keyword evidence="7 8" id="KW-0472">Membrane</keyword>
<evidence type="ECO:0000256" key="8">
    <source>
        <dbReference type="SAM" id="Phobius"/>
    </source>
</evidence>
<dbReference type="InterPro" id="IPR051475">
    <property type="entry name" value="Diverse_Ion_Transporter"/>
</dbReference>
<evidence type="ECO:0000256" key="6">
    <source>
        <dbReference type="ARBA" id="ARBA00022989"/>
    </source>
</evidence>
<reference evidence="10" key="1">
    <citation type="journal article" date="2021" name="PeerJ">
        <title>Extensive microbial diversity within the chicken gut microbiome revealed by metagenomics and culture.</title>
        <authorList>
            <person name="Gilroy R."/>
            <person name="Ravi A."/>
            <person name="Getino M."/>
            <person name="Pursley I."/>
            <person name="Horton D.L."/>
            <person name="Alikhan N.F."/>
            <person name="Baker D."/>
            <person name="Gharbi K."/>
            <person name="Hall N."/>
            <person name="Watson M."/>
            <person name="Adriaenssens E.M."/>
            <person name="Foster-Nyarko E."/>
            <person name="Jarju S."/>
            <person name="Secka A."/>
            <person name="Antonio M."/>
            <person name="Oren A."/>
            <person name="Chaudhuri R.R."/>
            <person name="La Ragione R."/>
            <person name="Hildebrand F."/>
            <person name="Pallen M.J."/>
        </authorList>
    </citation>
    <scope>NUCLEOTIDE SEQUENCE</scope>
    <source>
        <strain evidence="10">7318</strain>
    </source>
</reference>
<evidence type="ECO:0000256" key="5">
    <source>
        <dbReference type="ARBA" id="ARBA00022692"/>
    </source>
</evidence>
<proteinExistence type="inferred from homology"/>
<feature type="transmembrane region" description="Helical" evidence="8">
    <location>
        <begin position="170"/>
        <end position="196"/>
    </location>
</feature>
<feature type="transmembrane region" description="Helical" evidence="8">
    <location>
        <begin position="92"/>
        <end position="109"/>
    </location>
</feature>
<evidence type="ECO:0000256" key="3">
    <source>
        <dbReference type="ARBA" id="ARBA00022448"/>
    </source>
</evidence>
<accession>A0A921HPJ5</accession>
<evidence type="ECO:0000256" key="4">
    <source>
        <dbReference type="ARBA" id="ARBA00022475"/>
    </source>
</evidence>
<keyword evidence="4" id="KW-1003">Cell membrane</keyword>